<protein>
    <recommendedName>
        <fullName evidence="2">BTB domain-containing protein</fullName>
    </recommendedName>
</protein>
<proteinExistence type="predicted"/>
<keyword evidence="4" id="KW-1185">Reference proteome</keyword>
<sequence length="534" mass="60662">MSELRPCPWKILSSPTITVRLVKPPADINSPSSSLRATSPSTTTTDSASPDPSTKKRKLSTETVEEDNRPETDVLATYTTHVSALTEQSEYFAMLMSFKGQEVTDNRVDIELQELDCPFYDMDGWKYAILAFRCFLDFTYSGTFNVTDHLGSGPNKDKEEWNHVFLLNTAVYLLADRLLAKKLKLLAISRMADNLRGLSVLRTAAKIGDWDREYEMPGAVPEYMERGCTYMESFGLEVASPWMNGLKWVFDGTIDSREITAIGKGREAVGEDELKESVVEVGKAVEEDHIVESTVEGHDIEHKEPENEIPGDETGSSEDGINANVVKGHSKNENGNESEHEDLDSGLQMNSDEDEDLNPDLQMGGYNDMDDYVYSESDEDELLPDLFADSDSDDEEAVMANTNDDMDSDEDEPEESTEELQRRKASVTEEENKRRWEEALLGREPMRKILAAALVCFWELTATGDKGDRTLRSQLLQCIPELQSLMEAYREVIDSRRYPKQTWAQTFYRNLEEFHEDEYSLRYNKLFKESEDKT</sequence>
<dbReference type="InterPro" id="IPR000210">
    <property type="entry name" value="BTB/POZ_dom"/>
</dbReference>
<evidence type="ECO:0000313" key="3">
    <source>
        <dbReference type="EMBL" id="RPA78836.1"/>
    </source>
</evidence>
<feature type="region of interest" description="Disordered" evidence="1">
    <location>
        <begin position="21"/>
        <end position="73"/>
    </location>
</feature>
<feature type="domain" description="BTB" evidence="2">
    <location>
        <begin position="66"/>
        <end position="148"/>
    </location>
</feature>
<dbReference type="Gene3D" id="3.30.710.10">
    <property type="entry name" value="Potassium Channel Kv1.1, Chain A"/>
    <property type="match status" value="1"/>
</dbReference>
<dbReference type="EMBL" id="ML119706">
    <property type="protein sequence ID" value="RPA78836.1"/>
    <property type="molecule type" value="Genomic_DNA"/>
</dbReference>
<organism evidence="3 4">
    <name type="scientific">Ascobolus immersus RN42</name>
    <dbReference type="NCBI Taxonomy" id="1160509"/>
    <lineage>
        <taxon>Eukaryota</taxon>
        <taxon>Fungi</taxon>
        <taxon>Dikarya</taxon>
        <taxon>Ascomycota</taxon>
        <taxon>Pezizomycotina</taxon>
        <taxon>Pezizomycetes</taxon>
        <taxon>Pezizales</taxon>
        <taxon>Ascobolaceae</taxon>
        <taxon>Ascobolus</taxon>
    </lineage>
</organism>
<evidence type="ECO:0000313" key="4">
    <source>
        <dbReference type="Proteomes" id="UP000275078"/>
    </source>
</evidence>
<feature type="compositionally biased region" description="Low complexity" evidence="1">
    <location>
        <begin position="30"/>
        <end position="52"/>
    </location>
</feature>
<feature type="compositionally biased region" description="Acidic residues" evidence="1">
    <location>
        <begin position="404"/>
        <end position="418"/>
    </location>
</feature>
<dbReference type="AlphaFoldDB" id="A0A3N4I0C0"/>
<gene>
    <name evidence="3" type="ORF">BJ508DRAFT_348975</name>
</gene>
<evidence type="ECO:0000256" key="1">
    <source>
        <dbReference type="SAM" id="MobiDB-lite"/>
    </source>
</evidence>
<feature type="compositionally biased region" description="Basic and acidic residues" evidence="1">
    <location>
        <begin position="294"/>
        <end position="306"/>
    </location>
</feature>
<evidence type="ECO:0000259" key="2">
    <source>
        <dbReference type="PROSITE" id="PS50097"/>
    </source>
</evidence>
<reference evidence="3 4" key="1">
    <citation type="journal article" date="2018" name="Nat. Ecol. Evol.">
        <title>Pezizomycetes genomes reveal the molecular basis of ectomycorrhizal truffle lifestyle.</title>
        <authorList>
            <person name="Murat C."/>
            <person name="Payen T."/>
            <person name="Noel B."/>
            <person name="Kuo A."/>
            <person name="Morin E."/>
            <person name="Chen J."/>
            <person name="Kohler A."/>
            <person name="Krizsan K."/>
            <person name="Balestrini R."/>
            <person name="Da Silva C."/>
            <person name="Montanini B."/>
            <person name="Hainaut M."/>
            <person name="Levati E."/>
            <person name="Barry K.W."/>
            <person name="Belfiori B."/>
            <person name="Cichocki N."/>
            <person name="Clum A."/>
            <person name="Dockter R.B."/>
            <person name="Fauchery L."/>
            <person name="Guy J."/>
            <person name="Iotti M."/>
            <person name="Le Tacon F."/>
            <person name="Lindquist E.A."/>
            <person name="Lipzen A."/>
            <person name="Malagnac F."/>
            <person name="Mello A."/>
            <person name="Molinier V."/>
            <person name="Miyauchi S."/>
            <person name="Poulain J."/>
            <person name="Riccioni C."/>
            <person name="Rubini A."/>
            <person name="Sitrit Y."/>
            <person name="Splivallo R."/>
            <person name="Traeger S."/>
            <person name="Wang M."/>
            <person name="Zifcakova L."/>
            <person name="Wipf D."/>
            <person name="Zambonelli A."/>
            <person name="Paolocci F."/>
            <person name="Nowrousian M."/>
            <person name="Ottonello S."/>
            <person name="Baldrian P."/>
            <person name="Spatafora J.W."/>
            <person name="Henrissat B."/>
            <person name="Nagy L.G."/>
            <person name="Aury J.M."/>
            <person name="Wincker P."/>
            <person name="Grigoriev I.V."/>
            <person name="Bonfante P."/>
            <person name="Martin F.M."/>
        </authorList>
    </citation>
    <scope>NUCLEOTIDE SEQUENCE [LARGE SCALE GENOMIC DNA]</scope>
    <source>
        <strain evidence="3 4">RN42</strain>
    </source>
</reference>
<dbReference type="PROSITE" id="PS50097">
    <property type="entry name" value="BTB"/>
    <property type="match status" value="1"/>
</dbReference>
<dbReference type="Proteomes" id="UP000275078">
    <property type="component" value="Unassembled WGS sequence"/>
</dbReference>
<dbReference type="InterPro" id="IPR011333">
    <property type="entry name" value="SKP1/BTB/POZ_sf"/>
</dbReference>
<feature type="compositionally biased region" description="Basic and acidic residues" evidence="1">
    <location>
        <begin position="419"/>
        <end position="431"/>
    </location>
</feature>
<name>A0A3N4I0C0_ASCIM</name>
<feature type="region of interest" description="Disordered" evidence="1">
    <location>
        <begin position="294"/>
        <end position="372"/>
    </location>
</feature>
<feature type="region of interest" description="Disordered" evidence="1">
    <location>
        <begin position="402"/>
        <end position="431"/>
    </location>
</feature>
<accession>A0A3N4I0C0</accession>